<evidence type="ECO:0000313" key="1">
    <source>
        <dbReference type="EMBL" id="JAH70729.1"/>
    </source>
</evidence>
<reference evidence="1" key="1">
    <citation type="submission" date="2014-11" db="EMBL/GenBank/DDBJ databases">
        <authorList>
            <person name="Amaro Gonzalez C."/>
        </authorList>
    </citation>
    <scope>NUCLEOTIDE SEQUENCE</scope>
</reference>
<dbReference type="EMBL" id="GBXM01026221">
    <property type="protein sequence ID" value="JAH82356.1"/>
    <property type="molecule type" value="Transcribed_RNA"/>
</dbReference>
<accession>A0A0E9UY12</accession>
<organism evidence="1">
    <name type="scientific">Anguilla anguilla</name>
    <name type="common">European freshwater eel</name>
    <name type="synonym">Muraena anguilla</name>
    <dbReference type="NCBI Taxonomy" id="7936"/>
    <lineage>
        <taxon>Eukaryota</taxon>
        <taxon>Metazoa</taxon>
        <taxon>Chordata</taxon>
        <taxon>Craniata</taxon>
        <taxon>Vertebrata</taxon>
        <taxon>Euteleostomi</taxon>
        <taxon>Actinopterygii</taxon>
        <taxon>Neopterygii</taxon>
        <taxon>Teleostei</taxon>
        <taxon>Anguilliformes</taxon>
        <taxon>Anguillidae</taxon>
        <taxon>Anguilla</taxon>
    </lineage>
</organism>
<dbReference type="EMBL" id="GBXM01037848">
    <property type="protein sequence ID" value="JAH70729.1"/>
    <property type="molecule type" value="Transcribed_RNA"/>
</dbReference>
<reference evidence="1" key="2">
    <citation type="journal article" date="2015" name="Fish Shellfish Immunol.">
        <title>Early steps in the European eel (Anguilla anguilla)-Vibrio vulnificus interaction in the gills: Role of the RtxA13 toxin.</title>
        <authorList>
            <person name="Callol A."/>
            <person name="Pajuelo D."/>
            <person name="Ebbesson L."/>
            <person name="Teles M."/>
            <person name="MacKenzie S."/>
            <person name="Amaro C."/>
        </authorList>
    </citation>
    <scope>NUCLEOTIDE SEQUENCE</scope>
</reference>
<proteinExistence type="predicted"/>
<protein>
    <submittedName>
        <fullName evidence="1">Uncharacterized protein</fullName>
    </submittedName>
</protein>
<sequence>MLKYFSCYEARSLLVYITEKAEEYLASRGVTAHTLCLGMYLDFDFTVRDI</sequence>
<dbReference type="AlphaFoldDB" id="A0A0E9UY12"/>
<name>A0A0E9UY12_ANGAN</name>